<dbReference type="PANTHER" id="PTHR38366">
    <property type="entry name" value="NAD-DEPENDENT PROTEIN DEACETYLASE HST1-LIKE PROTEIN"/>
    <property type="match status" value="1"/>
</dbReference>
<accession>A0A9Q1L682</accession>
<name>A0A9Q1L682_9SOLA</name>
<proteinExistence type="predicted"/>
<dbReference type="AlphaFoldDB" id="A0A9Q1L682"/>
<dbReference type="OrthoDB" id="1922866at2759"/>
<keyword evidence="2" id="KW-1185">Reference proteome</keyword>
<evidence type="ECO:0000313" key="2">
    <source>
        <dbReference type="Proteomes" id="UP001152561"/>
    </source>
</evidence>
<protein>
    <submittedName>
        <fullName evidence="1">Uncharacterized protein</fullName>
    </submittedName>
</protein>
<dbReference type="EMBL" id="JAJAGQ010000022">
    <property type="protein sequence ID" value="KAJ8529321.1"/>
    <property type="molecule type" value="Genomic_DNA"/>
</dbReference>
<dbReference type="InterPro" id="IPR044989">
    <property type="entry name" value="TAC1"/>
</dbReference>
<organism evidence="1 2">
    <name type="scientific">Anisodus acutangulus</name>
    <dbReference type="NCBI Taxonomy" id="402998"/>
    <lineage>
        <taxon>Eukaryota</taxon>
        <taxon>Viridiplantae</taxon>
        <taxon>Streptophyta</taxon>
        <taxon>Embryophyta</taxon>
        <taxon>Tracheophyta</taxon>
        <taxon>Spermatophyta</taxon>
        <taxon>Magnoliopsida</taxon>
        <taxon>eudicotyledons</taxon>
        <taxon>Gunneridae</taxon>
        <taxon>Pentapetalae</taxon>
        <taxon>asterids</taxon>
        <taxon>lamiids</taxon>
        <taxon>Solanales</taxon>
        <taxon>Solanaceae</taxon>
        <taxon>Solanoideae</taxon>
        <taxon>Hyoscyameae</taxon>
        <taxon>Anisodus</taxon>
    </lineage>
</organism>
<reference evidence="2" key="1">
    <citation type="journal article" date="2023" name="Proc. Natl. Acad. Sci. U.S.A.">
        <title>Genomic and structural basis for evolution of tropane alkaloid biosynthesis.</title>
        <authorList>
            <person name="Wanga Y.-J."/>
            <person name="Taina T."/>
            <person name="Yua J.-Y."/>
            <person name="Lia J."/>
            <person name="Xua B."/>
            <person name="Chenc J."/>
            <person name="D'Auriad J.C."/>
            <person name="Huanga J.-P."/>
            <person name="Huanga S.-X."/>
        </authorList>
    </citation>
    <scope>NUCLEOTIDE SEQUENCE [LARGE SCALE GENOMIC DNA]</scope>
    <source>
        <strain evidence="2">cv. KIB-2019</strain>
    </source>
</reference>
<evidence type="ECO:0000313" key="1">
    <source>
        <dbReference type="EMBL" id="KAJ8529321.1"/>
    </source>
</evidence>
<dbReference type="PANTHER" id="PTHR38366:SF2">
    <property type="entry name" value="PROTEIN TILLER ANGLE CONTROL 1"/>
    <property type="match status" value="1"/>
</dbReference>
<comment type="caution">
    <text evidence="1">The sequence shown here is derived from an EMBL/GenBank/DDBJ whole genome shotgun (WGS) entry which is preliminary data.</text>
</comment>
<sequence>MYANGHEQLSHETPKANVIMDYTDGNTLARRSTDDESDKSSKKERITLADLFSADFPDKKKVQLPDLHVTNKKALKAQIKIGVSLAMKLIPRVREDSRPIQKLQKLMTRALKRKVHPDMENKNYKNSRVTEAAATMLDLS</sequence>
<dbReference type="GO" id="GO:0001763">
    <property type="term" value="P:morphogenesis of a branching structure"/>
    <property type="evidence" value="ECO:0007669"/>
    <property type="project" value="InterPro"/>
</dbReference>
<gene>
    <name evidence="1" type="ORF">K7X08_036156</name>
</gene>
<dbReference type="Proteomes" id="UP001152561">
    <property type="component" value="Unassembled WGS sequence"/>
</dbReference>